<evidence type="ECO:0008006" key="4">
    <source>
        <dbReference type="Google" id="ProtNLM"/>
    </source>
</evidence>
<sequence>MAAASPTRTTPTERTARPLRLLLMVLAGVATLLCLGGVGVGINLYDEATAVKRDEPDIVVANYLGAQLVERDDATAKLYSCAQDRGLEPVRALKRDIEMREQSFDVSILVDWGALSVQPAGEDRLVTTDIGRSLAGGERSVQVWRFTVVDENGGWRVCSAERAS</sequence>
<dbReference type="RefSeq" id="WP_203704459.1">
    <property type="nucleotide sequence ID" value="NZ_BAAALU010000015.1"/>
</dbReference>
<dbReference type="EMBL" id="BONC01000029">
    <property type="protein sequence ID" value="GIF58106.1"/>
    <property type="molecule type" value="Genomic_DNA"/>
</dbReference>
<keyword evidence="1" id="KW-0812">Transmembrane</keyword>
<evidence type="ECO:0000313" key="3">
    <source>
        <dbReference type="Proteomes" id="UP000624325"/>
    </source>
</evidence>
<feature type="transmembrane region" description="Helical" evidence="1">
    <location>
        <begin position="21"/>
        <end position="45"/>
    </location>
</feature>
<proteinExistence type="predicted"/>
<reference evidence="2 3" key="1">
    <citation type="submission" date="2021-01" db="EMBL/GenBank/DDBJ databases">
        <title>Whole genome shotgun sequence of Asanoa iriomotensis NBRC 100142.</title>
        <authorList>
            <person name="Komaki H."/>
            <person name="Tamura T."/>
        </authorList>
    </citation>
    <scope>NUCLEOTIDE SEQUENCE [LARGE SCALE GENOMIC DNA]</scope>
    <source>
        <strain evidence="2 3">NBRC 100142</strain>
    </source>
</reference>
<keyword evidence="1" id="KW-0472">Membrane</keyword>
<accession>A0ABQ4C6P3</accession>
<comment type="caution">
    <text evidence="2">The sequence shown here is derived from an EMBL/GenBank/DDBJ whole genome shotgun (WGS) entry which is preliminary data.</text>
</comment>
<dbReference type="Proteomes" id="UP000624325">
    <property type="component" value="Unassembled WGS sequence"/>
</dbReference>
<keyword evidence="1" id="KW-1133">Transmembrane helix</keyword>
<name>A0ABQ4C6P3_9ACTN</name>
<evidence type="ECO:0000256" key="1">
    <source>
        <dbReference type="SAM" id="Phobius"/>
    </source>
</evidence>
<keyword evidence="3" id="KW-1185">Reference proteome</keyword>
<gene>
    <name evidence="2" type="ORF">Air01nite_42010</name>
</gene>
<evidence type="ECO:0000313" key="2">
    <source>
        <dbReference type="EMBL" id="GIF58106.1"/>
    </source>
</evidence>
<protein>
    <recommendedName>
        <fullName evidence="4">Mce-associated membrane protein</fullName>
    </recommendedName>
</protein>
<organism evidence="2 3">
    <name type="scientific">Asanoa iriomotensis</name>
    <dbReference type="NCBI Taxonomy" id="234613"/>
    <lineage>
        <taxon>Bacteria</taxon>
        <taxon>Bacillati</taxon>
        <taxon>Actinomycetota</taxon>
        <taxon>Actinomycetes</taxon>
        <taxon>Micromonosporales</taxon>
        <taxon>Micromonosporaceae</taxon>
        <taxon>Asanoa</taxon>
    </lineage>
</organism>